<dbReference type="GO" id="GO:0003677">
    <property type="term" value="F:DNA binding"/>
    <property type="evidence" value="ECO:0007669"/>
    <property type="project" value="InterPro"/>
</dbReference>
<organism evidence="2 3">
    <name type="scientific">Pectobacterium brasiliense</name>
    <dbReference type="NCBI Taxonomy" id="180957"/>
    <lineage>
        <taxon>Bacteria</taxon>
        <taxon>Pseudomonadati</taxon>
        <taxon>Pseudomonadota</taxon>
        <taxon>Gammaproteobacteria</taxon>
        <taxon>Enterobacterales</taxon>
        <taxon>Pectobacteriaceae</taxon>
        <taxon>Pectobacterium</taxon>
    </lineage>
</organism>
<dbReference type="SMART" id="SM00530">
    <property type="entry name" value="HTH_XRE"/>
    <property type="match status" value="1"/>
</dbReference>
<evidence type="ECO:0000259" key="1">
    <source>
        <dbReference type="PROSITE" id="PS50943"/>
    </source>
</evidence>
<dbReference type="EMBL" id="JAXHOZ010000066">
    <property type="protein sequence ID" value="MDY4379334.1"/>
    <property type="molecule type" value="Genomic_DNA"/>
</dbReference>
<reference evidence="2" key="1">
    <citation type="submission" date="2023-11" db="EMBL/GenBank/DDBJ databases">
        <title>Comparative genomics revealed phylogeny of phytopathogenic Pectobacterium aroidearum based on whole-genome sequencing and function of putative horizontal acquire islands in P. aroidearum PccS1.</title>
        <authorList>
            <person name="Fan J."/>
            <person name="Yang L."/>
        </authorList>
    </citation>
    <scope>NUCLEOTIDE SEQUENCE</scope>
    <source>
        <strain evidence="2">NJAU140</strain>
    </source>
</reference>
<dbReference type="Pfam" id="PF01381">
    <property type="entry name" value="HTH_3"/>
    <property type="match status" value="1"/>
</dbReference>
<dbReference type="PROSITE" id="PS50943">
    <property type="entry name" value="HTH_CROC1"/>
    <property type="match status" value="1"/>
</dbReference>
<evidence type="ECO:0000313" key="2">
    <source>
        <dbReference type="EMBL" id="MDY4379334.1"/>
    </source>
</evidence>
<proteinExistence type="predicted"/>
<evidence type="ECO:0000313" key="3">
    <source>
        <dbReference type="Proteomes" id="UP001269968"/>
    </source>
</evidence>
<dbReference type="InterPro" id="IPR010982">
    <property type="entry name" value="Lambda_DNA-bd_dom_sf"/>
</dbReference>
<dbReference type="Gene3D" id="1.10.260.40">
    <property type="entry name" value="lambda repressor-like DNA-binding domains"/>
    <property type="match status" value="1"/>
</dbReference>
<comment type="caution">
    <text evidence="2">The sequence shown here is derived from an EMBL/GenBank/DDBJ whole genome shotgun (WGS) entry which is preliminary data.</text>
</comment>
<gene>
    <name evidence="2" type="ORF">SOV92_16145</name>
</gene>
<accession>A0AAW9HFZ5</accession>
<dbReference type="SUPFAM" id="SSF47413">
    <property type="entry name" value="lambda repressor-like DNA-binding domains"/>
    <property type="match status" value="1"/>
</dbReference>
<feature type="domain" description="HTH cro/C1-type" evidence="1">
    <location>
        <begin position="17"/>
        <end position="71"/>
    </location>
</feature>
<dbReference type="Proteomes" id="UP001269968">
    <property type="component" value="Unassembled WGS sequence"/>
</dbReference>
<sequence>MAKLTSDMTDKLVGQRIQKRRRELGMTAQQLSEDIDISQQQLSRYERGTNKINVAHLVSIATKLDTPIGWFFMDCFSENEKKIEFVPIKDIEIKTRLEQIWPKMSHEQRRVLVLFLDEYIK</sequence>
<dbReference type="RefSeq" id="WP_234257321.1">
    <property type="nucleotide sequence ID" value="NZ_JAXHOZ010000066.1"/>
</dbReference>
<dbReference type="AlphaFoldDB" id="A0AAW9HFZ5"/>
<protein>
    <submittedName>
        <fullName evidence="2">Helix-turn-helix transcriptional regulator</fullName>
    </submittedName>
</protein>
<dbReference type="CDD" id="cd00093">
    <property type="entry name" value="HTH_XRE"/>
    <property type="match status" value="1"/>
</dbReference>
<name>A0AAW9HFZ5_9GAMM</name>
<dbReference type="InterPro" id="IPR001387">
    <property type="entry name" value="Cro/C1-type_HTH"/>
</dbReference>